<dbReference type="Pfam" id="PF15980">
    <property type="entry name" value="ComGF"/>
    <property type="match status" value="1"/>
</dbReference>
<keyword evidence="3" id="KW-1133">Transmembrane helix</keyword>
<keyword evidence="3" id="KW-0812">Transmembrane</keyword>
<evidence type="ECO:0000313" key="4">
    <source>
        <dbReference type="EMBL" id="MFD1736525.1"/>
    </source>
</evidence>
<evidence type="ECO:0000256" key="1">
    <source>
        <dbReference type="ARBA" id="ARBA00004241"/>
    </source>
</evidence>
<dbReference type="Proteomes" id="UP001597214">
    <property type="component" value="Unassembled WGS sequence"/>
</dbReference>
<organism evidence="4 5">
    <name type="scientific">Bacillus salitolerans</name>
    <dbReference type="NCBI Taxonomy" id="1437434"/>
    <lineage>
        <taxon>Bacteria</taxon>
        <taxon>Bacillati</taxon>
        <taxon>Bacillota</taxon>
        <taxon>Bacilli</taxon>
        <taxon>Bacillales</taxon>
        <taxon>Bacillaceae</taxon>
        <taxon>Bacillus</taxon>
    </lineage>
</organism>
<evidence type="ECO:0000256" key="2">
    <source>
        <dbReference type="ARBA" id="ARBA00023287"/>
    </source>
</evidence>
<proteinExistence type="predicted"/>
<gene>
    <name evidence="4" type="primary">comGF</name>
    <name evidence="4" type="ORF">ACFSCX_08095</name>
</gene>
<sequence length="146" mass="17314">MNKCERGFTLLEMLLVLIIYLSIAFLFPLIIQVFEKWTNEKTILHPFEWEVATRQLSIEIREAKKMVISDNTIELITTSGNSVTYKMYNQALLRQVNNKGHEIVLQNIRNFQVVDEEYSIRIDVTDLSDETYHVSIYRWLDVINRE</sequence>
<evidence type="ECO:0000313" key="5">
    <source>
        <dbReference type="Proteomes" id="UP001597214"/>
    </source>
</evidence>
<dbReference type="NCBIfam" id="NF041002">
    <property type="entry name" value="pilin_ComGF"/>
    <property type="match status" value="1"/>
</dbReference>
<keyword evidence="2" id="KW-0178">Competence</keyword>
<evidence type="ECO:0000256" key="3">
    <source>
        <dbReference type="SAM" id="Phobius"/>
    </source>
</evidence>
<keyword evidence="3" id="KW-0472">Membrane</keyword>
<dbReference type="RefSeq" id="WP_377927686.1">
    <property type="nucleotide sequence ID" value="NZ_JBHUEM010000009.1"/>
</dbReference>
<comment type="caution">
    <text evidence="4">The sequence shown here is derived from an EMBL/GenBank/DDBJ whole genome shotgun (WGS) entry which is preliminary data.</text>
</comment>
<keyword evidence="5" id="KW-1185">Reference proteome</keyword>
<dbReference type="InterPro" id="IPR016977">
    <property type="entry name" value="ComGF"/>
</dbReference>
<name>A0ABW4LQX2_9BACI</name>
<dbReference type="InterPro" id="IPR012902">
    <property type="entry name" value="N_methyl_site"/>
</dbReference>
<feature type="transmembrane region" description="Helical" evidence="3">
    <location>
        <begin position="7"/>
        <end position="31"/>
    </location>
</feature>
<protein>
    <submittedName>
        <fullName evidence="4">Competence type IV pilus minor pilin ComGF</fullName>
    </submittedName>
</protein>
<comment type="subcellular location">
    <subcellularLocation>
        <location evidence="1">Cell surface</location>
    </subcellularLocation>
</comment>
<dbReference type="EMBL" id="JBHUEM010000009">
    <property type="protein sequence ID" value="MFD1736525.1"/>
    <property type="molecule type" value="Genomic_DNA"/>
</dbReference>
<reference evidence="5" key="1">
    <citation type="journal article" date="2019" name="Int. J. Syst. Evol. Microbiol.">
        <title>The Global Catalogue of Microorganisms (GCM) 10K type strain sequencing project: providing services to taxonomists for standard genome sequencing and annotation.</title>
        <authorList>
            <consortium name="The Broad Institute Genomics Platform"/>
            <consortium name="The Broad Institute Genome Sequencing Center for Infectious Disease"/>
            <person name="Wu L."/>
            <person name="Ma J."/>
        </authorList>
    </citation>
    <scope>NUCLEOTIDE SEQUENCE [LARGE SCALE GENOMIC DNA]</scope>
    <source>
        <strain evidence="5">CCUG 49339</strain>
    </source>
</reference>
<dbReference type="Pfam" id="PF07963">
    <property type="entry name" value="N_methyl"/>
    <property type="match status" value="1"/>
</dbReference>
<dbReference type="NCBIfam" id="TIGR02532">
    <property type="entry name" value="IV_pilin_GFxxxE"/>
    <property type="match status" value="1"/>
</dbReference>
<accession>A0ABW4LQX2</accession>